<evidence type="ECO:0000313" key="11">
    <source>
        <dbReference type="Proteomes" id="UP000298058"/>
    </source>
</evidence>
<evidence type="ECO:0000256" key="3">
    <source>
        <dbReference type="ARBA" id="ARBA00022553"/>
    </source>
</evidence>
<evidence type="ECO:0000256" key="2">
    <source>
        <dbReference type="ARBA" id="ARBA00012438"/>
    </source>
</evidence>
<dbReference type="InterPro" id="IPR036097">
    <property type="entry name" value="HisK_dim/P_sf"/>
</dbReference>
<feature type="domain" description="PAS" evidence="8">
    <location>
        <begin position="403"/>
        <end position="476"/>
    </location>
</feature>
<dbReference type="SMART" id="SM00091">
    <property type="entry name" value="PAS"/>
    <property type="match status" value="5"/>
</dbReference>
<evidence type="ECO:0000313" key="10">
    <source>
        <dbReference type="EMBL" id="TGN20093.1"/>
    </source>
</evidence>
<dbReference type="Pfam" id="PF00512">
    <property type="entry name" value="HisKA"/>
    <property type="match status" value="1"/>
</dbReference>
<dbReference type="OrthoDB" id="341718at2"/>
<keyword evidence="11" id="KW-1185">Reference proteome</keyword>
<dbReference type="InterPro" id="IPR003661">
    <property type="entry name" value="HisK_dim/P_dom"/>
</dbReference>
<feature type="domain" description="PAS" evidence="8">
    <location>
        <begin position="7"/>
        <end position="51"/>
    </location>
</feature>
<feature type="domain" description="PAC" evidence="9">
    <location>
        <begin position="479"/>
        <end position="531"/>
    </location>
</feature>
<evidence type="ECO:0000259" key="7">
    <source>
        <dbReference type="PROSITE" id="PS50109"/>
    </source>
</evidence>
<dbReference type="InterPro" id="IPR000014">
    <property type="entry name" value="PAS"/>
</dbReference>
<dbReference type="SMART" id="SM00086">
    <property type="entry name" value="PAC"/>
    <property type="match status" value="4"/>
</dbReference>
<feature type="domain" description="Histidine kinase" evidence="7">
    <location>
        <begin position="830"/>
        <end position="1002"/>
    </location>
</feature>
<feature type="domain" description="PAC" evidence="9">
    <location>
        <begin position="220"/>
        <end position="273"/>
    </location>
</feature>
<evidence type="ECO:0000259" key="9">
    <source>
        <dbReference type="PROSITE" id="PS50113"/>
    </source>
</evidence>
<dbReference type="SUPFAM" id="SSF47384">
    <property type="entry name" value="Homodimeric domain of signal transducing histidine kinase"/>
    <property type="match status" value="1"/>
</dbReference>
<dbReference type="PANTHER" id="PTHR43304:SF1">
    <property type="entry name" value="PAC DOMAIN-CONTAINING PROTEIN"/>
    <property type="match status" value="1"/>
</dbReference>
<dbReference type="PANTHER" id="PTHR43304">
    <property type="entry name" value="PHYTOCHROME-LIKE PROTEIN CPH1"/>
    <property type="match status" value="1"/>
</dbReference>
<dbReference type="PROSITE" id="PS50109">
    <property type="entry name" value="HIS_KIN"/>
    <property type="match status" value="1"/>
</dbReference>
<evidence type="ECO:0000259" key="8">
    <source>
        <dbReference type="PROSITE" id="PS50112"/>
    </source>
</evidence>
<keyword evidence="5 10" id="KW-0418">Kinase</keyword>
<proteinExistence type="predicted"/>
<dbReference type="EMBL" id="RQHW01000016">
    <property type="protein sequence ID" value="TGN20093.1"/>
    <property type="molecule type" value="Genomic_DNA"/>
</dbReference>
<dbReference type="CDD" id="cd00130">
    <property type="entry name" value="PAS"/>
    <property type="match status" value="4"/>
</dbReference>
<dbReference type="EC" id="2.7.13.3" evidence="2"/>
<dbReference type="InterPro" id="IPR052162">
    <property type="entry name" value="Sensor_kinase/Photoreceptor"/>
</dbReference>
<dbReference type="Gene3D" id="3.30.450.20">
    <property type="entry name" value="PAS domain"/>
    <property type="match status" value="5"/>
</dbReference>
<dbReference type="InterPro" id="IPR000700">
    <property type="entry name" value="PAS-assoc_C"/>
</dbReference>
<accession>A0A4R9M0B3</accession>
<organism evidence="10 11">
    <name type="scientific">Leptospira idonii</name>
    <dbReference type="NCBI Taxonomy" id="1193500"/>
    <lineage>
        <taxon>Bacteria</taxon>
        <taxon>Pseudomonadati</taxon>
        <taxon>Spirochaetota</taxon>
        <taxon>Spirochaetia</taxon>
        <taxon>Leptospirales</taxon>
        <taxon>Leptospiraceae</taxon>
        <taxon>Leptospira</taxon>
    </lineage>
</organism>
<reference evidence="10" key="1">
    <citation type="journal article" date="2019" name="PLoS Negl. Trop. Dis.">
        <title>Revisiting the worldwide diversity of Leptospira species in the environment.</title>
        <authorList>
            <person name="Vincent A.T."/>
            <person name="Schiettekatte O."/>
            <person name="Bourhy P."/>
            <person name="Veyrier F.J."/>
            <person name="Picardeau M."/>
        </authorList>
    </citation>
    <scope>NUCLEOTIDE SEQUENCE [LARGE SCALE GENOMIC DNA]</scope>
    <source>
        <strain evidence="10">201300427</strain>
    </source>
</reference>
<dbReference type="InterPro" id="IPR001610">
    <property type="entry name" value="PAC"/>
</dbReference>
<dbReference type="PROSITE" id="PS50113">
    <property type="entry name" value="PAC"/>
    <property type="match status" value="2"/>
</dbReference>
<feature type="domain" description="PAS" evidence="8">
    <location>
        <begin position="274"/>
        <end position="347"/>
    </location>
</feature>
<dbReference type="SMART" id="SM00387">
    <property type="entry name" value="HATPase_c"/>
    <property type="match status" value="1"/>
</dbReference>
<protein>
    <recommendedName>
        <fullName evidence="2">histidine kinase</fullName>
        <ecNumber evidence="2">2.7.13.3</ecNumber>
    </recommendedName>
</protein>
<dbReference type="Pfam" id="PF08447">
    <property type="entry name" value="PAS_3"/>
    <property type="match status" value="3"/>
</dbReference>
<dbReference type="SUPFAM" id="SSF55785">
    <property type="entry name" value="PYP-like sensor domain (PAS domain)"/>
    <property type="match status" value="5"/>
</dbReference>
<dbReference type="Pfam" id="PF13426">
    <property type="entry name" value="PAS_9"/>
    <property type="match status" value="2"/>
</dbReference>
<dbReference type="Proteomes" id="UP000298058">
    <property type="component" value="Unassembled WGS sequence"/>
</dbReference>
<evidence type="ECO:0000256" key="4">
    <source>
        <dbReference type="ARBA" id="ARBA00022679"/>
    </source>
</evidence>
<keyword evidence="4" id="KW-0808">Transferase</keyword>
<gene>
    <name evidence="10" type="ORF">EHS15_05180</name>
</gene>
<dbReference type="PRINTS" id="PR00344">
    <property type="entry name" value="BCTRLSENSOR"/>
</dbReference>
<dbReference type="InterPro" id="IPR036890">
    <property type="entry name" value="HATPase_C_sf"/>
</dbReference>
<dbReference type="InterPro" id="IPR035965">
    <property type="entry name" value="PAS-like_dom_sf"/>
</dbReference>
<evidence type="ECO:0000256" key="5">
    <source>
        <dbReference type="ARBA" id="ARBA00022777"/>
    </source>
</evidence>
<dbReference type="SUPFAM" id="SSF55874">
    <property type="entry name" value="ATPase domain of HSP90 chaperone/DNA topoisomerase II/histidine kinase"/>
    <property type="match status" value="1"/>
</dbReference>
<dbReference type="RefSeq" id="WP_135759489.1">
    <property type="nucleotide sequence ID" value="NZ_RQHW01000016.1"/>
</dbReference>
<dbReference type="NCBIfam" id="TIGR00229">
    <property type="entry name" value="sensory_box"/>
    <property type="match status" value="5"/>
</dbReference>
<name>A0A4R9M0B3_9LEPT</name>
<comment type="caution">
    <text evidence="10">The sequence shown here is derived from an EMBL/GenBank/DDBJ whole genome shotgun (WGS) entry which is preliminary data.</text>
</comment>
<dbReference type="GO" id="GO:0000155">
    <property type="term" value="F:phosphorelay sensor kinase activity"/>
    <property type="evidence" value="ECO:0007669"/>
    <property type="project" value="InterPro"/>
</dbReference>
<dbReference type="InterPro" id="IPR004358">
    <property type="entry name" value="Sig_transdc_His_kin-like_C"/>
</dbReference>
<feature type="coiled-coil region" evidence="6">
    <location>
        <begin position="646"/>
        <end position="683"/>
    </location>
</feature>
<dbReference type="Gene3D" id="1.10.287.130">
    <property type="match status" value="1"/>
</dbReference>
<dbReference type="InterPro" id="IPR005467">
    <property type="entry name" value="His_kinase_dom"/>
</dbReference>
<feature type="domain" description="PAS" evidence="8">
    <location>
        <begin position="532"/>
        <end position="584"/>
    </location>
</feature>
<evidence type="ECO:0000256" key="6">
    <source>
        <dbReference type="SAM" id="Coils"/>
    </source>
</evidence>
<dbReference type="CDD" id="cd00082">
    <property type="entry name" value="HisKA"/>
    <property type="match status" value="1"/>
</dbReference>
<evidence type="ECO:0000256" key="1">
    <source>
        <dbReference type="ARBA" id="ARBA00000085"/>
    </source>
</evidence>
<keyword evidence="6" id="KW-0175">Coiled coil</keyword>
<sequence length="1002" mass="115049">MSSQFHEETAFRQIFDRDPEVIVVFSPSTGKFIEANPAAERFFGYSREEILTMTPADLSPDFQPDGKKSSVAAQEEIAISFTKSAHIFDWLHWNRDKTPIHCEVQVIIIPASDGSPLVRGVIRDKTQVAALEQEVAEKEKFISKITREIPGFIYIHNLVKQKYTFTNRDLGKFLGYEIGEIDPKDLETTEFVAKHIHSEDKEIMAFHVSEMRKLSINESREIQFRIIKKCGECIWLKTIETVFTCDGQGNILELLGFAQDITEVKEQEIKLKESDYRYITIAEQSGQIVYDYDIPTGKIYWEGAIKEILGYTKEEMNRVDINKWETLVHPDDLGRVLNNLTYCLQNQMSFYDFYRIRSIHGKYVDVEERGIYIKGDSFRQPRMFGVLEDVTVKRKTKEESKKNEERFRIVAEQTGQMVYELDVQSGEIIWRGAIQKVTGYTEEEFKSVNLEAHSEWIHEEDRISSLQTLEAAKLGSGIYNDTYRFKRKNGDYIYIADRGIFVKNRLGEPIKMFGVMEDIHQKRLYEEELKANEERFRTFYQLSNEAVLIVDPMHGTILDTNPALQKLFDMSKEEVLSSSLEDLFSRSSILQDLKTINKDPITPVSLEGKTKLGKKIPLLVTGRLFIIGLQERFLISALDLSHLQEAETLRRAILDIEERNRMIQEQKGELESAIDTLKKTQNQLILSEKMASLGQLIAGIAHEINNPIGAMKASSELIQDSLENLQSNMDRFMNLFRDNPPHLLQDVKSWISSSSKLDNMLHGMEARRQKRTLAEELTKLGVSNPGYIADEIIDVGIQDSFSFIESLSSYPNFQEIFVFGLYHIRSFQHLNSIRESINRIAKIVYALKNFSHIDSVGKKVRTNVVKNIETVLTIHQNHIKKGVEIVKHFDNCPEILCYADDLMQAWTNLIFNSIQAMNFKGILTIRLINTDSHIIVAIADNGPGIPSEIQGRIFEPFFTTKDPGEGSGLGLDIVKKIVEKHEGEVRFTSSKEGTEFRVYLPK</sequence>
<keyword evidence="3" id="KW-0597">Phosphoprotein</keyword>
<dbReference type="InterPro" id="IPR013655">
    <property type="entry name" value="PAS_fold_3"/>
</dbReference>
<dbReference type="InterPro" id="IPR003594">
    <property type="entry name" value="HATPase_dom"/>
</dbReference>
<dbReference type="Pfam" id="PF02518">
    <property type="entry name" value="HATPase_c"/>
    <property type="match status" value="1"/>
</dbReference>
<comment type="catalytic activity">
    <reaction evidence="1">
        <text>ATP + protein L-histidine = ADP + protein N-phospho-L-histidine.</text>
        <dbReference type="EC" id="2.7.13.3"/>
    </reaction>
</comment>
<dbReference type="Gene3D" id="3.30.565.10">
    <property type="entry name" value="Histidine kinase-like ATPase, C-terminal domain"/>
    <property type="match status" value="1"/>
</dbReference>
<dbReference type="SMART" id="SM00388">
    <property type="entry name" value="HisKA"/>
    <property type="match status" value="1"/>
</dbReference>
<dbReference type="PROSITE" id="PS50112">
    <property type="entry name" value="PAS"/>
    <property type="match status" value="4"/>
</dbReference>
<dbReference type="AlphaFoldDB" id="A0A4R9M0B3"/>